<dbReference type="EMBL" id="UINC01001627">
    <property type="protein sequence ID" value="SUZ85271.1"/>
    <property type="molecule type" value="Genomic_DNA"/>
</dbReference>
<accession>A0A381R0N8</accession>
<dbReference type="CDD" id="cd04670">
    <property type="entry name" value="NUDIX_ASFGF2_Nudt6"/>
    <property type="match status" value="1"/>
</dbReference>
<dbReference type="InterPro" id="IPR040618">
    <property type="entry name" value="Pre-Nudix"/>
</dbReference>
<dbReference type="Gene3D" id="3.90.79.10">
    <property type="entry name" value="Nucleoside Triphosphate Pyrophosphohydrolase"/>
    <property type="match status" value="1"/>
</dbReference>
<name>A0A381R0N8_9ZZZZ</name>
<evidence type="ECO:0000256" key="1">
    <source>
        <dbReference type="ARBA" id="ARBA00022801"/>
    </source>
</evidence>
<evidence type="ECO:0000259" key="2">
    <source>
        <dbReference type="PROSITE" id="PS51462"/>
    </source>
</evidence>
<gene>
    <name evidence="3" type="ORF">METZ01_LOCUS38125</name>
</gene>
<feature type="domain" description="Nudix hydrolase" evidence="2">
    <location>
        <begin position="137"/>
        <end position="269"/>
    </location>
</feature>
<keyword evidence="1" id="KW-0378">Hydrolase</keyword>
<dbReference type="InterPro" id="IPR000086">
    <property type="entry name" value="NUDIX_hydrolase_dom"/>
</dbReference>
<dbReference type="SUPFAM" id="SSF55811">
    <property type="entry name" value="Nudix"/>
    <property type="match status" value="1"/>
</dbReference>
<proteinExistence type="predicted"/>
<dbReference type="GO" id="GO:0035529">
    <property type="term" value="F:NADH pyrophosphatase activity"/>
    <property type="evidence" value="ECO:0007669"/>
    <property type="project" value="TreeGrafter"/>
</dbReference>
<evidence type="ECO:0000313" key="3">
    <source>
        <dbReference type="EMBL" id="SUZ85271.1"/>
    </source>
</evidence>
<dbReference type="Pfam" id="PF18290">
    <property type="entry name" value="Nudix_hydro"/>
    <property type="match status" value="1"/>
</dbReference>
<dbReference type="Gene3D" id="3.40.630.30">
    <property type="match status" value="1"/>
</dbReference>
<dbReference type="AlphaFoldDB" id="A0A381R0N8"/>
<protein>
    <recommendedName>
        <fullName evidence="2">Nudix hydrolase domain-containing protein</fullName>
    </recommendedName>
</protein>
<reference evidence="3" key="1">
    <citation type="submission" date="2018-05" db="EMBL/GenBank/DDBJ databases">
        <authorList>
            <person name="Lanie J.A."/>
            <person name="Ng W.-L."/>
            <person name="Kazmierczak K.M."/>
            <person name="Andrzejewski T.M."/>
            <person name="Davidsen T.M."/>
            <person name="Wayne K.J."/>
            <person name="Tettelin H."/>
            <person name="Glass J.I."/>
            <person name="Rusch D."/>
            <person name="Podicherti R."/>
            <person name="Tsui H.-C.T."/>
            <person name="Winkler M.E."/>
        </authorList>
    </citation>
    <scope>NUCLEOTIDE SEQUENCE</scope>
</reference>
<dbReference type="InterPro" id="IPR003293">
    <property type="entry name" value="Nudix_hydrolase6-like"/>
</dbReference>
<organism evidence="3">
    <name type="scientific">marine metagenome</name>
    <dbReference type="NCBI Taxonomy" id="408172"/>
    <lineage>
        <taxon>unclassified sequences</taxon>
        <taxon>metagenomes</taxon>
        <taxon>ecological metagenomes</taxon>
    </lineage>
</organism>
<dbReference type="Pfam" id="PF00293">
    <property type="entry name" value="NUDIX"/>
    <property type="match status" value="1"/>
</dbReference>
<dbReference type="PRINTS" id="PR01356">
    <property type="entry name" value="GFGPROTEIN"/>
</dbReference>
<sequence>MFAKCATALVLGYAMLPVGIRLGTIIEFPVRQSSTDHRGETNMAEILEFKPNPFNGAVIDRSLLPADPDEFDVRLAVSMEQWSDDGFLTVWLDIPKAKSALIPKAIDRGFDFHHTGDDYILLTHYLVEGSHIPPFATHYIGIGGVVLTPERELLVVREKYGVGGRPPTLKLPGGALQAGEHLGQAVEREVLEETGVKAVFESIACFRQWHGYRYGKSDIYFVGKLRPLSKEIVMQADEIQECLWMPVDEFIASDSIANFNKQIVRAALESDGIVQSFIEGFGGPESREYFMPRHLIDGLSVVPFPVDPPTAP</sequence>
<dbReference type="PROSITE" id="PS51462">
    <property type="entry name" value="NUDIX"/>
    <property type="match status" value="1"/>
</dbReference>
<dbReference type="PANTHER" id="PTHR13994:SF13">
    <property type="entry name" value="FI03680P"/>
    <property type="match status" value="1"/>
</dbReference>
<dbReference type="PROSITE" id="PS00893">
    <property type="entry name" value="NUDIX_BOX"/>
    <property type="match status" value="1"/>
</dbReference>
<dbReference type="GO" id="GO:0047631">
    <property type="term" value="F:ADP-ribose diphosphatase activity"/>
    <property type="evidence" value="ECO:0007669"/>
    <property type="project" value="TreeGrafter"/>
</dbReference>
<dbReference type="InterPro" id="IPR015797">
    <property type="entry name" value="NUDIX_hydrolase-like_dom_sf"/>
</dbReference>
<dbReference type="GO" id="GO:0051287">
    <property type="term" value="F:NAD binding"/>
    <property type="evidence" value="ECO:0007669"/>
    <property type="project" value="TreeGrafter"/>
</dbReference>
<dbReference type="PANTHER" id="PTHR13994">
    <property type="entry name" value="NUDIX HYDROLASE RELATED"/>
    <property type="match status" value="1"/>
</dbReference>
<dbReference type="InterPro" id="IPR020084">
    <property type="entry name" value="NUDIX_hydrolase_CS"/>
</dbReference>